<dbReference type="InterPro" id="IPR049427">
    <property type="entry name" value="Acyl-ACP_TE_C"/>
</dbReference>
<dbReference type="Pfam" id="PF20791">
    <property type="entry name" value="Acyl-ACP_TE_C"/>
    <property type="match status" value="1"/>
</dbReference>
<dbReference type="Gene3D" id="3.10.129.10">
    <property type="entry name" value="Hotdog Thioesterase"/>
    <property type="match status" value="1"/>
</dbReference>
<evidence type="ECO:0008006" key="5">
    <source>
        <dbReference type="Google" id="ProtNLM"/>
    </source>
</evidence>
<name>L7L725_9ACTN</name>
<accession>L7L725</accession>
<evidence type="ECO:0000313" key="4">
    <source>
        <dbReference type="Proteomes" id="UP000053405"/>
    </source>
</evidence>
<dbReference type="STRING" id="1121927.GOHSU_12_01240"/>
<keyword evidence="4" id="KW-1185">Reference proteome</keyword>
<evidence type="ECO:0000259" key="1">
    <source>
        <dbReference type="Pfam" id="PF01643"/>
    </source>
</evidence>
<protein>
    <recommendedName>
        <fullName evidence="5">Acyl-ACP thioesterase</fullName>
    </recommendedName>
</protein>
<gene>
    <name evidence="3" type="ORF">GOHSU_12_01240</name>
</gene>
<dbReference type="AlphaFoldDB" id="L7L725"/>
<dbReference type="EMBL" id="BANT01000012">
    <property type="protein sequence ID" value="GAC56734.1"/>
    <property type="molecule type" value="Genomic_DNA"/>
</dbReference>
<feature type="domain" description="Acyl-ACP thioesterase-like C-terminal" evidence="2">
    <location>
        <begin position="185"/>
        <end position="242"/>
    </location>
</feature>
<dbReference type="GO" id="GO:0016790">
    <property type="term" value="F:thiolester hydrolase activity"/>
    <property type="evidence" value="ECO:0007669"/>
    <property type="project" value="InterPro"/>
</dbReference>
<dbReference type="GO" id="GO:0006633">
    <property type="term" value="P:fatty acid biosynthetic process"/>
    <property type="evidence" value="ECO:0007669"/>
    <property type="project" value="InterPro"/>
</dbReference>
<feature type="domain" description="Acyl-ACP thioesterase N-terminal hotdog" evidence="1">
    <location>
        <begin position="40"/>
        <end position="158"/>
    </location>
</feature>
<evidence type="ECO:0000259" key="2">
    <source>
        <dbReference type="Pfam" id="PF20791"/>
    </source>
</evidence>
<dbReference type="InterPro" id="IPR029069">
    <property type="entry name" value="HotDog_dom_sf"/>
</dbReference>
<dbReference type="InterPro" id="IPR002864">
    <property type="entry name" value="Acyl-ACP_thioesterase_NHD"/>
</dbReference>
<dbReference type="Proteomes" id="UP000053405">
    <property type="component" value="Unassembled WGS sequence"/>
</dbReference>
<organism evidence="3 4">
    <name type="scientific">Gordonia hirsuta DSM 44140 = NBRC 16056</name>
    <dbReference type="NCBI Taxonomy" id="1121927"/>
    <lineage>
        <taxon>Bacteria</taxon>
        <taxon>Bacillati</taxon>
        <taxon>Actinomycetota</taxon>
        <taxon>Actinomycetes</taxon>
        <taxon>Mycobacteriales</taxon>
        <taxon>Gordoniaceae</taxon>
        <taxon>Gordonia</taxon>
    </lineage>
</organism>
<sequence>MTPLGGGAAGMWHTPPMIGETLSPRPSDLDLRSRLLAEGAIFTSEWPVRGDDISHDRRLKLDGVARCLQDVGQDHLEHIGHSMIHPHWVLRRTVIEVHAVGEQPDRLTVERWAGRTGSRWFTARVDIDGRYGTRIATEGFWINFNVDTLTPSALSEGFLQRVGGEAIPGRLRWKKWLDPVPPATSEAVPFLLRVCDLDLNEHVNNAVYWAALEEVLATQSDLAHRAPLRAVIEHDSPLQLADAPRLLAHRDGDVLSAWLTVGDRTAATMLVQTLPGSP</sequence>
<comment type="caution">
    <text evidence="3">The sequence shown here is derived from an EMBL/GenBank/DDBJ whole genome shotgun (WGS) entry which is preliminary data.</text>
</comment>
<dbReference type="eggNOG" id="COG3884">
    <property type="taxonomic scope" value="Bacteria"/>
</dbReference>
<evidence type="ECO:0000313" key="3">
    <source>
        <dbReference type="EMBL" id="GAC56734.1"/>
    </source>
</evidence>
<proteinExistence type="predicted"/>
<dbReference type="SUPFAM" id="SSF54637">
    <property type="entry name" value="Thioesterase/thiol ester dehydrase-isomerase"/>
    <property type="match status" value="2"/>
</dbReference>
<dbReference type="Pfam" id="PF01643">
    <property type="entry name" value="Acyl-ACP_TE"/>
    <property type="match status" value="1"/>
</dbReference>
<reference evidence="3 4" key="1">
    <citation type="submission" date="2012-12" db="EMBL/GenBank/DDBJ databases">
        <title>Whole genome shotgun sequence of Gordonia hirsuta NBRC 16056.</title>
        <authorList>
            <person name="Isaki-Nakamura S."/>
            <person name="Hosoyama A."/>
            <person name="Tsuchikane K."/>
            <person name="Katsumata H."/>
            <person name="Baba S."/>
            <person name="Yamazaki S."/>
            <person name="Fujita N."/>
        </authorList>
    </citation>
    <scope>NUCLEOTIDE SEQUENCE [LARGE SCALE GENOMIC DNA]</scope>
    <source>
        <strain evidence="3 4">NBRC 16056</strain>
    </source>
</reference>